<accession>A0A2T0B537</accession>
<name>A0A2T0B537_9CLOT</name>
<keyword evidence="1" id="KW-0472">Membrane</keyword>
<organism evidence="2 3">
    <name type="scientific">Clostridium vincentii</name>
    <dbReference type="NCBI Taxonomy" id="52704"/>
    <lineage>
        <taxon>Bacteria</taxon>
        <taxon>Bacillati</taxon>
        <taxon>Bacillota</taxon>
        <taxon>Clostridia</taxon>
        <taxon>Eubacteriales</taxon>
        <taxon>Clostridiaceae</taxon>
        <taxon>Clostridium</taxon>
    </lineage>
</organism>
<evidence type="ECO:0000313" key="3">
    <source>
        <dbReference type="Proteomes" id="UP000239471"/>
    </source>
</evidence>
<evidence type="ECO:0000256" key="1">
    <source>
        <dbReference type="SAM" id="Phobius"/>
    </source>
</evidence>
<gene>
    <name evidence="2" type="ORF">CLVI_34100</name>
</gene>
<proteinExistence type="predicted"/>
<comment type="caution">
    <text evidence="2">The sequence shown here is derived from an EMBL/GenBank/DDBJ whole genome shotgun (WGS) entry which is preliminary data.</text>
</comment>
<protein>
    <submittedName>
        <fullName evidence="2">Uncharacterized protein</fullName>
    </submittedName>
</protein>
<keyword evidence="1" id="KW-0812">Transmembrane</keyword>
<feature type="transmembrane region" description="Helical" evidence="1">
    <location>
        <begin position="31"/>
        <end position="53"/>
    </location>
</feature>
<keyword evidence="3" id="KW-1185">Reference proteome</keyword>
<evidence type="ECO:0000313" key="2">
    <source>
        <dbReference type="EMBL" id="PRR79000.1"/>
    </source>
</evidence>
<dbReference type="AlphaFoldDB" id="A0A2T0B537"/>
<reference evidence="2 3" key="1">
    <citation type="submission" date="2018-03" db="EMBL/GenBank/DDBJ databases">
        <title>Genome sequence of Clostridium vincentii DSM 10228.</title>
        <authorList>
            <person name="Poehlein A."/>
            <person name="Daniel R."/>
        </authorList>
    </citation>
    <scope>NUCLEOTIDE SEQUENCE [LARGE SCALE GENOMIC DNA]</scope>
    <source>
        <strain evidence="2 3">DSM 10228</strain>
    </source>
</reference>
<keyword evidence="1" id="KW-1133">Transmembrane helix</keyword>
<dbReference type="Proteomes" id="UP000239471">
    <property type="component" value="Unassembled WGS sequence"/>
</dbReference>
<dbReference type="RefSeq" id="WP_106061383.1">
    <property type="nucleotide sequence ID" value="NZ_PVXQ01000072.1"/>
</dbReference>
<sequence length="61" mass="6821">MKNRIATCFSLLLTLTMGLFIEALALLAYPIYPFAFLTLFFCTLSGICTFIAYKGTKENSI</sequence>
<dbReference type="EMBL" id="PVXQ01000072">
    <property type="protein sequence ID" value="PRR79000.1"/>
    <property type="molecule type" value="Genomic_DNA"/>
</dbReference>